<dbReference type="Proteomes" id="UP000315636">
    <property type="component" value="Unassembled WGS sequence"/>
</dbReference>
<protein>
    <recommendedName>
        <fullName evidence="3">DUF3906 domain-containing protein</fullName>
    </recommendedName>
</protein>
<reference evidence="1 2" key="1">
    <citation type="submission" date="2017-05" db="EMBL/GenBank/DDBJ databases">
        <authorList>
            <person name="Varghese N."/>
            <person name="Submissions S."/>
        </authorList>
    </citation>
    <scope>NUCLEOTIDE SEQUENCE [LARGE SCALE GENOMIC DNA]</scope>
    <source>
        <strain evidence="1 2">DSM 45474</strain>
    </source>
</reference>
<dbReference type="EMBL" id="FXTI01000001">
    <property type="protein sequence ID" value="SMO33472.1"/>
    <property type="molecule type" value="Genomic_DNA"/>
</dbReference>
<organism evidence="1 2">
    <name type="scientific">Melghirimyces algeriensis</name>
    <dbReference type="NCBI Taxonomy" id="910412"/>
    <lineage>
        <taxon>Bacteria</taxon>
        <taxon>Bacillati</taxon>
        <taxon>Bacillota</taxon>
        <taxon>Bacilli</taxon>
        <taxon>Bacillales</taxon>
        <taxon>Thermoactinomycetaceae</taxon>
        <taxon>Melghirimyces</taxon>
    </lineage>
</organism>
<dbReference type="OrthoDB" id="2382322at2"/>
<accession>A0A521AFB7</accession>
<dbReference type="InterPro" id="IPR024998">
    <property type="entry name" value="DUF3906"/>
</dbReference>
<dbReference type="AlphaFoldDB" id="A0A521AFB7"/>
<evidence type="ECO:0000313" key="1">
    <source>
        <dbReference type="EMBL" id="SMO33472.1"/>
    </source>
</evidence>
<keyword evidence="2" id="KW-1185">Reference proteome</keyword>
<evidence type="ECO:0000313" key="2">
    <source>
        <dbReference type="Proteomes" id="UP000315636"/>
    </source>
</evidence>
<evidence type="ECO:0008006" key="3">
    <source>
        <dbReference type="Google" id="ProtNLM"/>
    </source>
</evidence>
<dbReference type="Pfam" id="PF13046">
    <property type="entry name" value="DUF3906"/>
    <property type="match status" value="1"/>
</dbReference>
<dbReference type="RefSeq" id="WP_142503827.1">
    <property type="nucleotide sequence ID" value="NZ_FXTI01000001.1"/>
</dbReference>
<gene>
    <name evidence="1" type="ORF">SAMN06264849_101111</name>
</gene>
<sequence length="70" mass="8149">MYLYRFEVLVNTKAVPVVIAAGDDQQAFRLVDVELEKYFLKMPEVDDITLYEKKRIAKGGGYVLHERENL</sequence>
<name>A0A521AFB7_9BACL</name>
<proteinExistence type="predicted"/>